<reference evidence="1" key="1">
    <citation type="submission" date="2012-02" db="EMBL/GenBank/DDBJ databases">
        <title>The complete genome of Solitalea canadensis DSM 3403.</title>
        <authorList>
            <consortium name="US DOE Joint Genome Institute (JGI-PGF)"/>
            <person name="Lucas S."/>
            <person name="Copeland A."/>
            <person name="Lapidus A."/>
            <person name="Glavina del Rio T."/>
            <person name="Dalin E."/>
            <person name="Tice H."/>
            <person name="Bruce D."/>
            <person name="Goodwin L."/>
            <person name="Pitluck S."/>
            <person name="Peters L."/>
            <person name="Ovchinnikova G."/>
            <person name="Lu M."/>
            <person name="Kyrpides N."/>
            <person name="Mavromatis K."/>
            <person name="Ivanova N."/>
            <person name="Brettin T."/>
            <person name="Detter J.C."/>
            <person name="Han C."/>
            <person name="Larimer F."/>
            <person name="Land M."/>
            <person name="Hauser L."/>
            <person name="Markowitz V."/>
            <person name="Cheng J.-F."/>
            <person name="Hugenholtz P."/>
            <person name="Woyke T."/>
            <person name="Wu D."/>
            <person name="Spring S."/>
            <person name="Schroeder M."/>
            <person name="Kopitz M."/>
            <person name="Brambilla E."/>
            <person name="Klenk H.-P."/>
            <person name="Eisen J.A."/>
        </authorList>
    </citation>
    <scope>NUCLEOTIDE SEQUENCE</scope>
    <source>
        <strain evidence="1">DSM 3403</strain>
    </source>
</reference>
<evidence type="ECO:0000313" key="2">
    <source>
        <dbReference type="Proteomes" id="UP000007590"/>
    </source>
</evidence>
<proteinExistence type="predicted"/>
<protein>
    <submittedName>
        <fullName evidence="1">Uncharacterized protein</fullName>
    </submittedName>
</protein>
<dbReference type="Proteomes" id="UP000007590">
    <property type="component" value="Chromosome"/>
</dbReference>
<dbReference type="KEGG" id="scn:Solca_0837"/>
<dbReference type="HOGENOM" id="CLU_1721143_0_0_10"/>
<gene>
    <name evidence="1" type="ordered locus">Solca_0837</name>
</gene>
<dbReference type="RefSeq" id="WP_014679180.1">
    <property type="nucleotide sequence ID" value="NC_017770.1"/>
</dbReference>
<evidence type="ECO:0000313" key="1">
    <source>
        <dbReference type="EMBL" id="AFD05952.1"/>
    </source>
</evidence>
<dbReference type="EMBL" id="CP003349">
    <property type="protein sequence ID" value="AFD05952.1"/>
    <property type="molecule type" value="Genomic_DNA"/>
</dbReference>
<dbReference type="AlphaFoldDB" id="H8KPQ4"/>
<keyword evidence="2" id="KW-1185">Reference proteome</keyword>
<sequence length="152" mass="17622">MNAKINKAKVSYKQIYSFIKAANEYLKLFPEETKLKYAITKVANQVNEFHKQWMEKLSDIELDHALTDADTGRVFFTIDDKTGKRNYQFDKEGIKASDAAKDLAFEDKSIEFEPYLALELPKGLHESWIEVFKPFVIDPDLKVELKTPEIVN</sequence>
<name>H8KPQ4_SOLCM</name>
<organism evidence="1 2">
    <name type="scientific">Solitalea canadensis (strain ATCC 29591 / DSM 3403 / JCM 21819 / LMG 8368 / NBRC 15130 / NCIMB 12057 / USAM 9D)</name>
    <name type="common">Flexibacter canadensis</name>
    <dbReference type="NCBI Taxonomy" id="929556"/>
    <lineage>
        <taxon>Bacteria</taxon>
        <taxon>Pseudomonadati</taxon>
        <taxon>Bacteroidota</taxon>
        <taxon>Sphingobacteriia</taxon>
        <taxon>Sphingobacteriales</taxon>
        <taxon>Sphingobacteriaceae</taxon>
        <taxon>Solitalea</taxon>
    </lineage>
</organism>
<dbReference type="OrthoDB" id="9903276at2"/>
<accession>H8KPQ4</accession>
<dbReference type="STRING" id="929556.Solca_0837"/>